<feature type="transmembrane region" description="Helical" evidence="1">
    <location>
        <begin position="125"/>
        <end position="148"/>
    </location>
</feature>
<accession>A0ABV2Y9B3</accession>
<name>A0ABV2Y9B3_9ACTN</name>
<evidence type="ECO:0000313" key="2">
    <source>
        <dbReference type="EMBL" id="MEU2272855.1"/>
    </source>
</evidence>
<protein>
    <submittedName>
        <fullName evidence="2">Anibiotic ABC transporter</fullName>
    </submittedName>
</protein>
<dbReference type="EMBL" id="JBEYBN010000130">
    <property type="protein sequence ID" value="MEU2272855.1"/>
    <property type="molecule type" value="Genomic_DNA"/>
</dbReference>
<dbReference type="RefSeq" id="WP_359795048.1">
    <property type="nucleotide sequence ID" value="NZ_JBEYBN010000130.1"/>
</dbReference>
<keyword evidence="1" id="KW-0812">Transmembrane</keyword>
<feature type="transmembrane region" description="Helical" evidence="1">
    <location>
        <begin position="246"/>
        <end position="267"/>
    </location>
</feature>
<reference evidence="2 3" key="1">
    <citation type="submission" date="2024-06" db="EMBL/GenBank/DDBJ databases">
        <title>The Natural Products Discovery Center: Release of the First 8490 Sequenced Strains for Exploring Actinobacteria Biosynthetic Diversity.</title>
        <authorList>
            <person name="Kalkreuter E."/>
            <person name="Kautsar S.A."/>
            <person name="Yang D."/>
            <person name="Bader C.D."/>
            <person name="Teijaro C.N."/>
            <person name="Fluegel L."/>
            <person name="Davis C.M."/>
            <person name="Simpson J.R."/>
            <person name="Lauterbach L."/>
            <person name="Steele A.D."/>
            <person name="Gui C."/>
            <person name="Meng S."/>
            <person name="Li G."/>
            <person name="Viehrig K."/>
            <person name="Ye F."/>
            <person name="Su P."/>
            <person name="Kiefer A.F."/>
            <person name="Nichols A."/>
            <person name="Cepeda A.J."/>
            <person name="Yan W."/>
            <person name="Fan B."/>
            <person name="Jiang Y."/>
            <person name="Adhikari A."/>
            <person name="Zheng C.-J."/>
            <person name="Schuster L."/>
            <person name="Cowan T.M."/>
            <person name="Smanski M.J."/>
            <person name="Chevrette M.G."/>
            <person name="De Carvalho L.P.S."/>
            <person name="Shen B."/>
        </authorList>
    </citation>
    <scope>NUCLEOTIDE SEQUENCE [LARGE SCALE GENOMIC DNA]</scope>
    <source>
        <strain evidence="2 3">NPDC019583</strain>
    </source>
</reference>
<feature type="transmembrane region" description="Helical" evidence="1">
    <location>
        <begin position="21"/>
        <end position="41"/>
    </location>
</feature>
<feature type="transmembrane region" description="Helical" evidence="1">
    <location>
        <begin position="352"/>
        <end position="370"/>
    </location>
</feature>
<keyword evidence="1" id="KW-1133">Transmembrane helix</keyword>
<feature type="transmembrane region" description="Helical" evidence="1">
    <location>
        <begin position="188"/>
        <end position="207"/>
    </location>
</feature>
<sequence length="543" mass="55626">MSRYFAGTGDLLRLALRRDRIQLPLWIIGLTLVQTATASSISGLYATEKDRIAAQTSAADNPASLVFSGLVSGASEGATAMTQSLLLVLAAAALMSTLAVVRHTRQNEELGRSELIGSTAVGRHAALTAGLLLAVLANVVLAVVSALGLASAGLPPGSSFAAGAAIGAVGVSFAGVAAVTAQIWESSRAANGAAAAVLGVAFMLRAVGDVAGRTTDGGLRVESAWPSWFSPIGWGQQIRPYDQDRWWVLALSLAAFVVQVGVAFALTRVRDVGMGMRAVSPRPPEAAPALLSPTGLAWFLHRGSLAGWAVGVSVMSFAFGVVGDEINDLIGDSERTAEIIQQLGGTGSLLDAYLSATIGLMGLAVAGFAVQSLNRMRHEETSGGLETVLSAATSRFSWLTGHLVVTLAGVTVLMLLTGISAAVGYGLATGDMGAEFGSLVAAALVRLPAVLVLAAFAVLTFGSLPRLAIGLPWAAFALCLLISQIGSTLDLPQVVMDISPFSHVPGLPGGDFTVGPLLVLLVITAVLTAAGTALFRRRDLALQ</sequence>
<dbReference type="Proteomes" id="UP001550603">
    <property type="component" value="Unassembled WGS sequence"/>
</dbReference>
<gene>
    <name evidence="2" type="ORF">ABZ568_41720</name>
</gene>
<feature type="transmembrane region" description="Helical" evidence="1">
    <location>
        <begin position="160"/>
        <end position="181"/>
    </location>
</feature>
<comment type="caution">
    <text evidence="2">The sequence shown here is derived from an EMBL/GenBank/DDBJ whole genome shotgun (WGS) entry which is preliminary data.</text>
</comment>
<feature type="transmembrane region" description="Helical" evidence="1">
    <location>
        <begin position="473"/>
        <end position="494"/>
    </location>
</feature>
<feature type="transmembrane region" description="Helical" evidence="1">
    <location>
        <begin position="305"/>
        <end position="323"/>
    </location>
</feature>
<proteinExistence type="predicted"/>
<feature type="transmembrane region" description="Helical" evidence="1">
    <location>
        <begin position="439"/>
        <end position="461"/>
    </location>
</feature>
<feature type="transmembrane region" description="Helical" evidence="1">
    <location>
        <begin position="514"/>
        <end position="535"/>
    </location>
</feature>
<organism evidence="2 3">
    <name type="scientific">Streptomyces olindensis</name>
    <dbReference type="NCBI Taxonomy" id="358823"/>
    <lineage>
        <taxon>Bacteria</taxon>
        <taxon>Bacillati</taxon>
        <taxon>Actinomycetota</taxon>
        <taxon>Actinomycetes</taxon>
        <taxon>Kitasatosporales</taxon>
        <taxon>Streptomycetaceae</taxon>
        <taxon>Streptomyces</taxon>
    </lineage>
</organism>
<feature type="transmembrane region" description="Helical" evidence="1">
    <location>
        <begin position="403"/>
        <end position="427"/>
    </location>
</feature>
<keyword evidence="3" id="KW-1185">Reference proteome</keyword>
<feature type="transmembrane region" description="Helical" evidence="1">
    <location>
        <begin position="85"/>
        <end position="104"/>
    </location>
</feature>
<evidence type="ECO:0000313" key="3">
    <source>
        <dbReference type="Proteomes" id="UP001550603"/>
    </source>
</evidence>
<keyword evidence="1" id="KW-0472">Membrane</keyword>
<evidence type="ECO:0000256" key="1">
    <source>
        <dbReference type="SAM" id="Phobius"/>
    </source>
</evidence>